<evidence type="ECO:0000256" key="5">
    <source>
        <dbReference type="ARBA" id="ARBA00022448"/>
    </source>
</evidence>
<feature type="compositionally biased region" description="Polar residues" evidence="12">
    <location>
        <begin position="298"/>
        <end position="307"/>
    </location>
</feature>
<keyword evidence="6" id="KW-0256">Endoplasmic reticulum</keyword>
<evidence type="ECO:0000256" key="4">
    <source>
        <dbReference type="ARBA" id="ARBA00018070"/>
    </source>
</evidence>
<keyword evidence="14" id="KW-1185">Reference proteome</keyword>
<dbReference type="AlphaFoldDB" id="A0AAV4GUX8"/>
<dbReference type="GO" id="GO:0000045">
    <property type="term" value="P:autophagosome assembly"/>
    <property type="evidence" value="ECO:0007669"/>
    <property type="project" value="TreeGrafter"/>
</dbReference>
<evidence type="ECO:0000256" key="6">
    <source>
        <dbReference type="ARBA" id="ARBA00022824"/>
    </source>
</evidence>
<evidence type="ECO:0000313" key="13">
    <source>
        <dbReference type="EMBL" id="GFR88341.1"/>
    </source>
</evidence>
<reference evidence="13 14" key="1">
    <citation type="journal article" date="2021" name="Elife">
        <title>Chloroplast acquisition without the gene transfer in kleptoplastic sea slugs, Plakobranchus ocellatus.</title>
        <authorList>
            <person name="Maeda T."/>
            <person name="Takahashi S."/>
            <person name="Yoshida T."/>
            <person name="Shimamura S."/>
            <person name="Takaki Y."/>
            <person name="Nagai Y."/>
            <person name="Toyoda A."/>
            <person name="Suzuki Y."/>
            <person name="Arimoto A."/>
            <person name="Ishii H."/>
            <person name="Satoh N."/>
            <person name="Nishiyama T."/>
            <person name="Hasebe M."/>
            <person name="Maruyama T."/>
            <person name="Minagawa J."/>
            <person name="Obokata J."/>
            <person name="Shigenobu S."/>
        </authorList>
    </citation>
    <scope>NUCLEOTIDE SEQUENCE [LARGE SCALE GENOMIC DNA]</scope>
</reference>
<evidence type="ECO:0000313" key="14">
    <source>
        <dbReference type="Proteomes" id="UP000762676"/>
    </source>
</evidence>
<protein>
    <recommendedName>
        <fullName evidence="4">Autophagy-related protein 2</fullName>
    </recommendedName>
</protein>
<evidence type="ECO:0000256" key="12">
    <source>
        <dbReference type="SAM" id="MobiDB-lite"/>
    </source>
</evidence>
<comment type="subcellular location">
    <subcellularLocation>
        <location evidence="1">Endoplasmic reticulum membrane</location>
        <topology evidence="1">Peripheral membrane protein</topology>
    </subcellularLocation>
    <subcellularLocation>
        <location evidence="2">Preautophagosomal structure membrane</location>
        <topology evidence="2">Peripheral membrane protein</topology>
    </subcellularLocation>
</comment>
<dbReference type="GO" id="GO:0034727">
    <property type="term" value="P:piecemeal microautophagy of the nucleus"/>
    <property type="evidence" value="ECO:0007669"/>
    <property type="project" value="TreeGrafter"/>
</dbReference>
<feature type="region of interest" description="Disordered" evidence="12">
    <location>
        <begin position="277"/>
        <end position="312"/>
    </location>
</feature>
<organism evidence="13 14">
    <name type="scientific">Elysia marginata</name>
    <dbReference type="NCBI Taxonomy" id="1093978"/>
    <lineage>
        <taxon>Eukaryota</taxon>
        <taxon>Metazoa</taxon>
        <taxon>Spiralia</taxon>
        <taxon>Lophotrochozoa</taxon>
        <taxon>Mollusca</taxon>
        <taxon>Gastropoda</taxon>
        <taxon>Heterobranchia</taxon>
        <taxon>Euthyneura</taxon>
        <taxon>Panpulmonata</taxon>
        <taxon>Sacoglossa</taxon>
        <taxon>Placobranchoidea</taxon>
        <taxon>Plakobranchidae</taxon>
        <taxon>Elysia</taxon>
    </lineage>
</organism>
<comment type="caution">
    <text evidence="13">The sequence shown here is derived from an EMBL/GenBank/DDBJ whole genome shotgun (WGS) entry which is preliminary data.</text>
</comment>
<evidence type="ECO:0000256" key="8">
    <source>
        <dbReference type="ARBA" id="ARBA00023055"/>
    </source>
</evidence>
<accession>A0AAV4GUX8</accession>
<evidence type="ECO:0000256" key="1">
    <source>
        <dbReference type="ARBA" id="ARBA00004406"/>
    </source>
</evidence>
<sequence>MTAALVNLLWVDQLRLILTGCKKYLHDMDVAKNFTIALRVDGATLRHEMHNTGESWISQVIDLVDLKDFEILGYTLPKIMTEIHVHIHNCCVDYRPLHMPVWAFLTIEHLSVCSNIIAESAFSQIRLSLDDTAMFLTQKHSKGVNLIDYICVAELDNFNIWLQFCYDKSGKQKIPKSDLRFMIHELRLLTCADSARALMDLIQYLVSDGDLEDSDAQDGGDLTPTPMEDAVQTLPEEELQERHIPSPVVPVPTITPEQEASVVSALEDAMSDCPEPAGNIPDKKTSDGGQGTRVFFQPSGNSATQSSRMERDQGGAMQINISDGSDSCSSDDMDVMGEEFEIVDATFKEIINIKGSHEVTMLCDGPIELHETFLAKPTSSYDHLRAPDKFPDPEYQYTLKEMSLVWLIFGGSDFKRGGSHRGSSSERFGIPRGIRSPRNQRRTSDSGAGPVSGGQNRRNSWRHRGGEYRDLDVLMELDLNKLMFSGTFTRPEYLPFRQECAVKVFCLPIKLNVDQVSLNFLRKFVSHLADPETDSLASGGRSSPLGGRASPSDSGGRSSPRNSVSGLDQPIMRVGEPSTKESSMDETELLIKFEDFSNQQSLYLQKKLTEVADTEAPEDDLPVFIKSFVLISDITIKLDYRGKRCDMDSGMMGMMLGVASLTGSVVKLKRINCQKGILGWDKLLMYAANEWLNDIRTNQIHSILKGVGSLSIFCQIVQGVTDLVRLPIEQYQKDRRIIRGLQRGANSFTLNTVMAILELTNKVVGSIQYCAELGYDMMSPGPSVRRRKTLRHRPRQPRTTAEGAKAALQLVTEGVKESASNLSAIVSEESAHKGYVGVVGGTLRNATPECLFKPLALLAEAGTHIVQGARNEVDPCVMHEEEDRWKHK</sequence>
<feature type="compositionally biased region" description="Basic residues" evidence="12">
    <location>
        <begin position="784"/>
        <end position="796"/>
    </location>
</feature>
<dbReference type="GO" id="GO:0000422">
    <property type="term" value="P:autophagy of mitochondrion"/>
    <property type="evidence" value="ECO:0007669"/>
    <property type="project" value="TreeGrafter"/>
</dbReference>
<evidence type="ECO:0000256" key="11">
    <source>
        <dbReference type="ARBA" id="ARBA00024615"/>
    </source>
</evidence>
<comment type="catalytic activity">
    <reaction evidence="10">
        <text>a 1,2-diacyl-sn-glycero-3-phospho-L-serine(in) = a 1,2-diacyl-sn-glycero-3-phospho-L-serine(out)</text>
        <dbReference type="Rhea" id="RHEA:38663"/>
        <dbReference type="ChEBI" id="CHEBI:57262"/>
    </reaction>
</comment>
<keyword evidence="8" id="KW-0445">Lipid transport</keyword>
<evidence type="ECO:0000256" key="3">
    <source>
        <dbReference type="ARBA" id="ARBA00009714"/>
    </source>
</evidence>
<dbReference type="PANTHER" id="PTHR13190">
    <property type="entry name" value="AUTOPHAGY-RELATED 2, ISOFORM A"/>
    <property type="match status" value="1"/>
</dbReference>
<evidence type="ECO:0000256" key="2">
    <source>
        <dbReference type="ARBA" id="ARBA00004623"/>
    </source>
</evidence>
<dbReference type="GO" id="GO:0061723">
    <property type="term" value="P:glycophagy"/>
    <property type="evidence" value="ECO:0007669"/>
    <property type="project" value="TreeGrafter"/>
</dbReference>
<dbReference type="GO" id="GO:0006869">
    <property type="term" value="P:lipid transport"/>
    <property type="evidence" value="ECO:0007669"/>
    <property type="project" value="UniProtKB-KW"/>
</dbReference>
<name>A0AAV4GUX8_9GAST</name>
<proteinExistence type="inferred from homology"/>
<dbReference type="Pfam" id="PF13329">
    <property type="entry name" value="ATG2_CAD"/>
    <property type="match status" value="1"/>
</dbReference>
<dbReference type="InterPro" id="IPR026849">
    <property type="entry name" value="ATG2"/>
</dbReference>
<dbReference type="PANTHER" id="PTHR13190:SF1">
    <property type="entry name" value="AUTOPHAGY-RELATED 2, ISOFORM A"/>
    <property type="match status" value="1"/>
</dbReference>
<feature type="region of interest" description="Disordered" evidence="12">
    <location>
        <begin position="782"/>
        <end position="802"/>
    </location>
</feature>
<dbReference type="GO" id="GO:0034045">
    <property type="term" value="C:phagophore assembly site membrane"/>
    <property type="evidence" value="ECO:0007669"/>
    <property type="project" value="UniProtKB-SubCell"/>
</dbReference>
<comment type="similarity">
    <text evidence="3">Belongs to the ATG2 family.</text>
</comment>
<gene>
    <name evidence="13" type="ORF">ElyMa_004249600</name>
</gene>
<keyword evidence="5" id="KW-0813">Transport</keyword>
<evidence type="ECO:0000256" key="9">
    <source>
        <dbReference type="ARBA" id="ARBA00023136"/>
    </source>
</evidence>
<evidence type="ECO:0000256" key="10">
    <source>
        <dbReference type="ARBA" id="ARBA00024479"/>
    </source>
</evidence>
<keyword evidence="9" id="KW-0472">Membrane</keyword>
<dbReference type="GO" id="GO:0061908">
    <property type="term" value="C:phagophore"/>
    <property type="evidence" value="ECO:0007669"/>
    <property type="project" value="TreeGrafter"/>
</dbReference>
<dbReference type="GO" id="GO:0061709">
    <property type="term" value="P:reticulophagy"/>
    <property type="evidence" value="ECO:0007669"/>
    <property type="project" value="TreeGrafter"/>
</dbReference>
<dbReference type="EMBL" id="BMAT01008564">
    <property type="protein sequence ID" value="GFR88341.1"/>
    <property type="molecule type" value="Genomic_DNA"/>
</dbReference>
<dbReference type="GO" id="GO:0032266">
    <property type="term" value="F:phosphatidylinositol-3-phosphate binding"/>
    <property type="evidence" value="ECO:0007669"/>
    <property type="project" value="TreeGrafter"/>
</dbReference>
<feature type="region of interest" description="Disordered" evidence="12">
    <location>
        <begin position="416"/>
        <end position="463"/>
    </location>
</feature>
<feature type="compositionally biased region" description="Low complexity" evidence="12">
    <location>
        <begin position="546"/>
        <end position="563"/>
    </location>
</feature>
<feature type="region of interest" description="Disordered" evidence="12">
    <location>
        <begin position="532"/>
        <end position="583"/>
    </location>
</feature>
<comment type="catalytic activity">
    <reaction evidence="11">
        <text>a 1,2-diacyl-sn-glycero-3-phosphoethanolamine(in) = a 1,2-diacyl-sn-glycero-3-phosphoethanolamine(out)</text>
        <dbReference type="Rhea" id="RHEA:38895"/>
        <dbReference type="ChEBI" id="CHEBI:64612"/>
    </reaction>
</comment>
<evidence type="ECO:0000256" key="7">
    <source>
        <dbReference type="ARBA" id="ARBA00023006"/>
    </source>
</evidence>
<dbReference type="GO" id="GO:0005789">
    <property type="term" value="C:endoplasmic reticulum membrane"/>
    <property type="evidence" value="ECO:0007669"/>
    <property type="project" value="UniProtKB-SubCell"/>
</dbReference>
<keyword evidence="7" id="KW-0072">Autophagy</keyword>
<dbReference type="GO" id="GO:0043495">
    <property type="term" value="F:protein-membrane adaptor activity"/>
    <property type="evidence" value="ECO:0007669"/>
    <property type="project" value="TreeGrafter"/>
</dbReference>
<dbReference type="Proteomes" id="UP000762676">
    <property type="component" value="Unassembled WGS sequence"/>
</dbReference>